<evidence type="ECO:0000256" key="1">
    <source>
        <dbReference type="ARBA" id="ARBA00022450"/>
    </source>
</evidence>
<dbReference type="KEGG" id="dpp:DICPUDRAFT_81962"/>
<dbReference type="InterPro" id="IPR036291">
    <property type="entry name" value="NAD(P)-bd_dom_sf"/>
</dbReference>
<evidence type="ECO:0000256" key="3">
    <source>
        <dbReference type="SAM" id="Phobius"/>
    </source>
</evidence>
<reference evidence="7" key="1">
    <citation type="journal article" date="2011" name="Genome Biol.">
        <title>Comparative genomics of the social amoebae Dictyostelium discoideum and Dictyostelium purpureum.</title>
        <authorList>
            <consortium name="US DOE Joint Genome Institute (JGI-PGF)"/>
            <person name="Sucgang R."/>
            <person name="Kuo A."/>
            <person name="Tian X."/>
            <person name="Salerno W."/>
            <person name="Parikh A."/>
            <person name="Feasley C.L."/>
            <person name="Dalin E."/>
            <person name="Tu H."/>
            <person name="Huang E."/>
            <person name="Barry K."/>
            <person name="Lindquist E."/>
            <person name="Shapiro H."/>
            <person name="Bruce D."/>
            <person name="Schmutz J."/>
            <person name="Salamov A."/>
            <person name="Fey P."/>
            <person name="Gaudet P."/>
            <person name="Anjard C."/>
            <person name="Babu M.M."/>
            <person name="Basu S."/>
            <person name="Bushmanova Y."/>
            <person name="van der Wel H."/>
            <person name="Katoh-Kurasawa M."/>
            <person name="Dinh C."/>
            <person name="Coutinho P.M."/>
            <person name="Saito T."/>
            <person name="Elias M."/>
            <person name="Schaap P."/>
            <person name="Kay R.R."/>
            <person name="Henrissat B."/>
            <person name="Eichinger L."/>
            <person name="Rivero F."/>
            <person name="Putnam N.H."/>
            <person name="West C.M."/>
            <person name="Loomis W.F."/>
            <person name="Chisholm R.L."/>
            <person name="Shaulsky G."/>
            <person name="Strassmann J.E."/>
            <person name="Queller D.C."/>
            <person name="Kuspa A."/>
            <person name="Grigoriev I.V."/>
        </authorList>
    </citation>
    <scope>NUCLEOTIDE SEQUENCE [LARGE SCALE GENOMIC DNA]</scope>
    <source>
        <strain evidence="7">QSDP1</strain>
    </source>
</reference>
<evidence type="ECO:0000256" key="2">
    <source>
        <dbReference type="ARBA" id="ARBA00022553"/>
    </source>
</evidence>
<evidence type="ECO:0000313" key="7">
    <source>
        <dbReference type="Proteomes" id="UP000001064"/>
    </source>
</evidence>
<keyword evidence="3" id="KW-0472">Membrane</keyword>
<dbReference type="GeneID" id="10507469"/>
<dbReference type="GO" id="GO:0016491">
    <property type="term" value="F:oxidoreductase activity"/>
    <property type="evidence" value="ECO:0000318"/>
    <property type="project" value="GO_Central"/>
</dbReference>
<name>F0ZV42_DICPU</name>
<feature type="domain" description="Carrier" evidence="5">
    <location>
        <begin position="69"/>
        <end position="115"/>
    </location>
</feature>
<organism evidence="6 7">
    <name type="scientific">Dictyostelium purpureum</name>
    <name type="common">Slime mold</name>
    <dbReference type="NCBI Taxonomy" id="5786"/>
    <lineage>
        <taxon>Eukaryota</taxon>
        <taxon>Amoebozoa</taxon>
        <taxon>Evosea</taxon>
        <taxon>Eumycetozoa</taxon>
        <taxon>Dictyostelia</taxon>
        <taxon>Dictyosteliales</taxon>
        <taxon>Dictyosteliaceae</taxon>
        <taxon>Dictyostelium</taxon>
    </lineage>
</organism>
<dbReference type="InterPro" id="IPR013120">
    <property type="entry name" value="FAR_NAD-bd"/>
</dbReference>
<keyword evidence="1" id="KW-0596">Phosphopantetheine</keyword>
<dbReference type="OrthoDB" id="20372at2759"/>
<dbReference type="STRING" id="5786.F0ZV42"/>
<dbReference type="eggNOG" id="KOG1178">
    <property type="taxonomic scope" value="Eukaryota"/>
</dbReference>
<dbReference type="Pfam" id="PF23297">
    <property type="entry name" value="ACP_SdgA_C"/>
    <property type="match status" value="1"/>
</dbReference>
<evidence type="ECO:0000259" key="5">
    <source>
        <dbReference type="Pfam" id="PF23297"/>
    </source>
</evidence>
<dbReference type="Proteomes" id="UP000001064">
    <property type="component" value="Unassembled WGS sequence"/>
</dbReference>
<protein>
    <submittedName>
        <fullName evidence="6">Uncharacterized protein</fullName>
    </submittedName>
</protein>
<dbReference type="Gene3D" id="3.40.50.720">
    <property type="entry name" value="NAD(P)-binding Rossmann-like Domain"/>
    <property type="match status" value="1"/>
</dbReference>
<keyword evidence="7" id="KW-1185">Reference proteome</keyword>
<evidence type="ECO:0000259" key="4">
    <source>
        <dbReference type="Pfam" id="PF07993"/>
    </source>
</evidence>
<sequence>MKFLIKLAKNRKPTKGHDLCNQDDMLIEMNIKDKKETPIYFKVFRNPKVLKKSVDKRNAYFKRMGKSFKVQLKNFIDKEISPNIITIQQLQVNTIQSIIQSIKSELEKRKNEKHNYSSNKTTSFTKAEKKLEYWENEIKLDDSIINLSIENKSIPKQIINNKNNIIFLTGTTGFLGVYLLYQLLLLPTCTKVYCLIRNKSNNDNPIIEIYDNMKKHLLYNKLNTHQLSKINVIVGDLSKNQFGLNNKEYKLLANDINLIINSGADINLLADYESIKPVNVNGVKEIIKLSLSSSKIIVPIVNLSTYSVFMKQEPKGDFKDNFDEQQFGLVPLENLNILPGGYMQSKVIGEYILSSAAKLKSIPYIIIRSPSIFSNPTTGIGHNADFAQLFIQACSIIGHYPDLSIGFLASPITWCVENFTNVILNENSWSTNNNSPISKLNVYNINSEVIISETLVKDFSKRIDFSQWKKLINQSENKTCIKLRTFHTLNYGRFDISNGYGISYRTKQLLISLGSYGNGSIINYEMIYNLLNYNKK</sequence>
<dbReference type="PANTHER" id="PTHR44845:SF6">
    <property type="entry name" value="BETA-ALANINE-ACTIVATING ENZYME"/>
    <property type="match status" value="1"/>
</dbReference>
<dbReference type="VEuPathDB" id="AmoebaDB:DICPUDRAFT_81962"/>
<dbReference type="Pfam" id="PF07993">
    <property type="entry name" value="NAD_binding_4"/>
    <property type="match status" value="1"/>
</dbReference>
<dbReference type="RefSeq" id="XP_003291290.1">
    <property type="nucleotide sequence ID" value="XM_003291242.1"/>
</dbReference>
<evidence type="ECO:0000313" key="6">
    <source>
        <dbReference type="EMBL" id="EGC32186.1"/>
    </source>
</evidence>
<accession>F0ZV42</accession>
<dbReference type="PANTHER" id="PTHR44845">
    <property type="entry name" value="CARRIER DOMAIN-CONTAINING PROTEIN"/>
    <property type="match status" value="1"/>
</dbReference>
<dbReference type="OMA" id="YNINGEM"/>
<keyword evidence="3" id="KW-0812">Transmembrane</keyword>
<dbReference type="InParanoid" id="F0ZV42"/>
<feature type="transmembrane region" description="Helical" evidence="3">
    <location>
        <begin position="165"/>
        <end position="184"/>
    </location>
</feature>
<dbReference type="EMBL" id="GL871207">
    <property type="protein sequence ID" value="EGC32186.1"/>
    <property type="molecule type" value="Genomic_DNA"/>
</dbReference>
<keyword evidence="3" id="KW-1133">Transmembrane helix</keyword>
<proteinExistence type="predicted"/>
<dbReference type="InterPro" id="IPR009081">
    <property type="entry name" value="PP-bd_ACP"/>
</dbReference>
<keyword evidence="2" id="KW-0597">Phosphoprotein</keyword>
<feature type="domain" description="Thioester reductase (TE)" evidence="4">
    <location>
        <begin position="168"/>
        <end position="405"/>
    </location>
</feature>
<gene>
    <name evidence="6" type="ORF">DICPUDRAFT_81962</name>
</gene>
<dbReference type="SUPFAM" id="SSF51735">
    <property type="entry name" value="NAD(P)-binding Rossmann-fold domains"/>
    <property type="match status" value="1"/>
</dbReference>
<dbReference type="AlphaFoldDB" id="F0ZV42"/>